<evidence type="ECO:0000313" key="1">
    <source>
        <dbReference type="EMBL" id="KAF7817734.1"/>
    </source>
</evidence>
<reference evidence="1" key="1">
    <citation type="submission" date="2020-09" db="EMBL/GenBank/DDBJ databases">
        <title>Genome-Enabled Discovery of Anthraquinone Biosynthesis in Senna tora.</title>
        <authorList>
            <person name="Kang S.-H."/>
            <person name="Pandey R.P."/>
            <person name="Lee C.-M."/>
            <person name="Sim J.-S."/>
            <person name="Jeong J.-T."/>
            <person name="Choi B.-S."/>
            <person name="Jung M."/>
            <person name="Ginzburg D."/>
            <person name="Zhao K."/>
            <person name="Won S.Y."/>
            <person name="Oh T.-J."/>
            <person name="Yu Y."/>
            <person name="Kim N.-H."/>
            <person name="Lee O.R."/>
            <person name="Lee T.-H."/>
            <person name="Bashyal P."/>
            <person name="Kim T.-S."/>
            <person name="Lee W.-H."/>
            <person name="Kawkins C."/>
            <person name="Kim C.-K."/>
            <person name="Kim J.S."/>
            <person name="Ahn B.O."/>
            <person name="Rhee S.Y."/>
            <person name="Sohng J.K."/>
        </authorList>
    </citation>
    <scope>NUCLEOTIDE SEQUENCE</scope>
    <source>
        <tissue evidence="1">Leaf</tissue>
    </source>
</reference>
<sequence>MAQESPNLLELKCPSVRLREDVEI</sequence>
<dbReference type="Proteomes" id="UP000634136">
    <property type="component" value="Unassembled WGS sequence"/>
</dbReference>
<evidence type="ECO:0000313" key="2">
    <source>
        <dbReference type="Proteomes" id="UP000634136"/>
    </source>
</evidence>
<comment type="caution">
    <text evidence="1">The sequence shown here is derived from an EMBL/GenBank/DDBJ whole genome shotgun (WGS) entry which is preliminary data.</text>
</comment>
<organism evidence="1 2">
    <name type="scientific">Senna tora</name>
    <dbReference type="NCBI Taxonomy" id="362788"/>
    <lineage>
        <taxon>Eukaryota</taxon>
        <taxon>Viridiplantae</taxon>
        <taxon>Streptophyta</taxon>
        <taxon>Embryophyta</taxon>
        <taxon>Tracheophyta</taxon>
        <taxon>Spermatophyta</taxon>
        <taxon>Magnoliopsida</taxon>
        <taxon>eudicotyledons</taxon>
        <taxon>Gunneridae</taxon>
        <taxon>Pentapetalae</taxon>
        <taxon>rosids</taxon>
        <taxon>fabids</taxon>
        <taxon>Fabales</taxon>
        <taxon>Fabaceae</taxon>
        <taxon>Caesalpinioideae</taxon>
        <taxon>Cassia clade</taxon>
        <taxon>Senna</taxon>
    </lineage>
</organism>
<dbReference type="EMBL" id="JAAIUW010000008">
    <property type="protein sequence ID" value="KAF7817734.1"/>
    <property type="molecule type" value="Genomic_DNA"/>
</dbReference>
<dbReference type="AlphaFoldDB" id="A0A834T996"/>
<keyword evidence="2" id="KW-1185">Reference proteome</keyword>
<protein>
    <submittedName>
        <fullName evidence="1">Uncharacterized protein</fullName>
    </submittedName>
</protein>
<gene>
    <name evidence="1" type="ORF">G2W53_023189</name>
</gene>
<name>A0A834T996_9FABA</name>
<proteinExistence type="predicted"/>
<accession>A0A834T996</accession>